<name>A0A024WHQ4_PLAFA</name>
<organism evidence="1 2">
    <name type="scientific">Plasmodium falciparum MaliPS096_E11</name>
    <dbReference type="NCBI Taxonomy" id="1036727"/>
    <lineage>
        <taxon>Eukaryota</taxon>
        <taxon>Sar</taxon>
        <taxon>Alveolata</taxon>
        <taxon>Apicomplexa</taxon>
        <taxon>Aconoidasida</taxon>
        <taxon>Haemosporida</taxon>
        <taxon>Plasmodiidae</taxon>
        <taxon>Plasmodium</taxon>
        <taxon>Plasmodium (Laverania)</taxon>
    </lineage>
</organism>
<gene>
    <name evidence="1" type="ORF">PFMALIP_05880</name>
</gene>
<dbReference type="AlphaFoldDB" id="A0A024WHQ4"/>
<evidence type="ECO:0000313" key="1">
    <source>
        <dbReference type="EMBL" id="ETW46056.1"/>
    </source>
</evidence>
<protein>
    <submittedName>
        <fullName evidence="1">Uncharacterized protein</fullName>
    </submittedName>
</protein>
<reference evidence="1 2" key="1">
    <citation type="submission" date="2013-02" db="EMBL/GenBank/DDBJ databases">
        <title>The Genome Annotation of Plasmodium falciparum MaliPS096_E11.</title>
        <authorList>
            <consortium name="The Broad Institute Genome Sequencing Platform"/>
            <consortium name="The Broad Institute Genome Sequencing Center for Infectious Disease"/>
            <person name="Neafsey D."/>
            <person name="Hoffman S."/>
            <person name="Volkman S."/>
            <person name="Rosenthal P."/>
            <person name="Walker B."/>
            <person name="Young S.K."/>
            <person name="Zeng Q."/>
            <person name="Gargeya S."/>
            <person name="Fitzgerald M."/>
            <person name="Haas B."/>
            <person name="Abouelleil A."/>
            <person name="Allen A.W."/>
            <person name="Alvarado L."/>
            <person name="Arachchi H.M."/>
            <person name="Berlin A.M."/>
            <person name="Chapman S.B."/>
            <person name="Gainer-Dewar J."/>
            <person name="Goldberg J."/>
            <person name="Griggs A."/>
            <person name="Gujja S."/>
            <person name="Hansen M."/>
            <person name="Howarth C."/>
            <person name="Imamovic A."/>
            <person name="Ireland A."/>
            <person name="Larimer J."/>
            <person name="McCowan C."/>
            <person name="Murphy C."/>
            <person name="Pearson M."/>
            <person name="Poon T.W."/>
            <person name="Priest M."/>
            <person name="Roberts A."/>
            <person name="Saif S."/>
            <person name="Shea T."/>
            <person name="Sisk P."/>
            <person name="Sykes S."/>
            <person name="Wortman J."/>
            <person name="Nusbaum C."/>
            <person name="Birren B."/>
        </authorList>
    </citation>
    <scope>NUCLEOTIDE SEQUENCE [LARGE SCALE GENOMIC DNA]</scope>
    <source>
        <strain evidence="1 2">MaliPS096_E11</strain>
    </source>
</reference>
<dbReference type="EMBL" id="KI925780">
    <property type="protein sequence ID" value="ETW46056.1"/>
    <property type="molecule type" value="Genomic_DNA"/>
</dbReference>
<accession>A0A024WHQ4</accession>
<dbReference type="Proteomes" id="UP000030699">
    <property type="component" value="Unassembled WGS sequence"/>
</dbReference>
<proteinExistence type="predicted"/>
<sequence length="78" mass="8918">MGYLANPSLQNMGYLANPSLQKLQDYLNTAVVNKHSKVDDTQRQIILTLQLAKLREGAYKYYKSFSKNSSSIFDEEIN</sequence>
<reference evidence="1 2" key="2">
    <citation type="submission" date="2013-02" db="EMBL/GenBank/DDBJ databases">
        <title>The Genome Sequence of Plasmodium falciparum MaliPS096_E11.</title>
        <authorList>
            <consortium name="The Broad Institute Genome Sequencing Platform"/>
            <consortium name="The Broad Institute Genome Sequencing Center for Infectious Disease"/>
            <person name="Neafsey D."/>
            <person name="Cheeseman I."/>
            <person name="Volkman S."/>
            <person name="Adams J."/>
            <person name="Walker B."/>
            <person name="Young S.K."/>
            <person name="Zeng Q."/>
            <person name="Gargeya S."/>
            <person name="Fitzgerald M."/>
            <person name="Haas B."/>
            <person name="Abouelleil A."/>
            <person name="Alvarado L."/>
            <person name="Arachchi H.M."/>
            <person name="Berlin A.M."/>
            <person name="Chapman S.B."/>
            <person name="Dewar J."/>
            <person name="Goldberg J."/>
            <person name="Griggs A."/>
            <person name="Gujja S."/>
            <person name="Hansen M."/>
            <person name="Howarth C."/>
            <person name="Imamovic A."/>
            <person name="Larimer J."/>
            <person name="McCowan C."/>
            <person name="Murphy C."/>
            <person name="Neiman D."/>
            <person name="Pearson M."/>
            <person name="Priest M."/>
            <person name="Roberts A."/>
            <person name="Saif S."/>
            <person name="Shea T."/>
            <person name="Sisk P."/>
            <person name="Sykes S."/>
            <person name="Wortman J."/>
            <person name="Nusbaum C."/>
            <person name="Birren B."/>
        </authorList>
    </citation>
    <scope>NUCLEOTIDE SEQUENCE [LARGE SCALE GENOMIC DNA]</scope>
    <source>
        <strain evidence="1 2">MaliPS096_E11</strain>
    </source>
</reference>
<evidence type="ECO:0000313" key="2">
    <source>
        <dbReference type="Proteomes" id="UP000030699"/>
    </source>
</evidence>